<evidence type="ECO:0000313" key="3">
    <source>
        <dbReference type="EMBL" id="GAA0368199.1"/>
    </source>
</evidence>
<dbReference type="Pfam" id="PF00989">
    <property type="entry name" value="PAS"/>
    <property type="match status" value="1"/>
</dbReference>
<protein>
    <submittedName>
        <fullName evidence="3">Uncharacterized protein</fullName>
    </submittedName>
</protein>
<dbReference type="SUPFAM" id="SSF55785">
    <property type="entry name" value="PYP-like sensor domain (PAS domain)"/>
    <property type="match status" value="1"/>
</dbReference>
<sequence>MTTLQLRFDAIQQAITDAAVDAIVIIDDRGIVRFFSPSAERLFGFNRAEVIGNNINMLMPAKDAKLHDGYIQSYKSSGRAKVIGIGRDVQGRRKDGSTFSMHLSVGEAQTEQGRLFVGICHDLSEYKALMEQLSSAERRYKDIVQYQREFICRLTSSFRLSFVNNALPATGLSGIRCYRRVAG</sequence>
<evidence type="ECO:0000313" key="4">
    <source>
        <dbReference type="Proteomes" id="UP001501757"/>
    </source>
</evidence>
<feature type="domain" description="PAC" evidence="2">
    <location>
        <begin position="85"/>
        <end position="135"/>
    </location>
</feature>
<reference evidence="4" key="1">
    <citation type="journal article" date="2019" name="Int. J. Syst. Evol. Microbiol.">
        <title>The Global Catalogue of Microorganisms (GCM) 10K type strain sequencing project: providing services to taxonomists for standard genome sequencing and annotation.</title>
        <authorList>
            <consortium name="The Broad Institute Genomics Platform"/>
            <consortium name="The Broad Institute Genome Sequencing Center for Infectious Disease"/>
            <person name="Wu L."/>
            <person name="Ma J."/>
        </authorList>
    </citation>
    <scope>NUCLEOTIDE SEQUENCE [LARGE SCALE GENOMIC DNA]</scope>
    <source>
        <strain evidence="4">JCM 13378</strain>
    </source>
</reference>
<dbReference type="InterPro" id="IPR000014">
    <property type="entry name" value="PAS"/>
</dbReference>
<comment type="caution">
    <text evidence="3">The sequence shown here is derived from an EMBL/GenBank/DDBJ whole genome shotgun (WGS) entry which is preliminary data.</text>
</comment>
<dbReference type="CDD" id="cd00130">
    <property type="entry name" value="PAS"/>
    <property type="match status" value="1"/>
</dbReference>
<dbReference type="InterPro" id="IPR013767">
    <property type="entry name" value="PAS_fold"/>
</dbReference>
<dbReference type="EMBL" id="BAAAEI010000023">
    <property type="protein sequence ID" value="GAA0368199.1"/>
    <property type="molecule type" value="Genomic_DNA"/>
</dbReference>
<evidence type="ECO:0000259" key="2">
    <source>
        <dbReference type="PROSITE" id="PS50113"/>
    </source>
</evidence>
<proteinExistence type="predicted"/>
<dbReference type="PROSITE" id="PS50113">
    <property type="entry name" value="PAC"/>
    <property type="match status" value="1"/>
</dbReference>
<name>A0ABP3HDZ5_9ALTE</name>
<dbReference type="NCBIfam" id="TIGR00229">
    <property type="entry name" value="sensory_box"/>
    <property type="match status" value="1"/>
</dbReference>
<dbReference type="PANTHER" id="PTHR31600">
    <property type="entry name" value="TINY MACROCYSTS PROTEIN B-RELATED"/>
    <property type="match status" value="1"/>
</dbReference>
<dbReference type="InterPro" id="IPR035965">
    <property type="entry name" value="PAS-like_dom_sf"/>
</dbReference>
<organism evidence="3 4">
    <name type="scientific">Bowmanella denitrificans</name>
    <dbReference type="NCBI Taxonomy" id="366582"/>
    <lineage>
        <taxon>Bacteria</taxon>
        <taxon>Pseudomonadati</taxon>
        <taxon>Pseudomonadota</taxon>
        <taxon>Gammaproteobacteria</taxon>
        <taxon>Alteromonadales</taxon>
        <taxon>Alteromonadaceae</taxon>
        <taxon>Bowmanella</taxon>
    </lineage>
</organism>
<keyword evidence="4" id="KW-1185">Reference proteome</keyword>
<dbReference type="PANTHER" id="PTHR31600:SF2">
    <property type="entry name" value="GAMETE ENRICHED GENE 10 PROTEIN-RELATED"/>
    <property type="match status" value="1"/>
</dbReference>
<dbReference type="PROSITE" id="PS50112">
    <property type="entry name" value="PAS"/>
    <property type="match status" value="1"/>
</dbReference>
<dbReference type="InterPro" id="IPR000700">
    <property type="entry name" value="PAS-assoc_C"/>
</dbReference>
<dbReference type="RefSeq" id="WP_343846762.1">
    <property type="nucleotide sequence ID" value="NZ_BAAAEI010000023.1"/>
</dbReference>
<feature type="domain" description="PAS" evidence="1">
    <location>
        <begin position="7"/>
        <end position="77"/>
    </location>
</feature>
<evidence type="ECO:0000259" key="1">
    <source>
        <dbReference type="PROSITE" id="PS50112"/>
    </source>
</evidence>
<dbReference type="InterPro" id="IPR052994">
    <property type="entry name" value="Tiny_macrocysts_regulators"/>
</dbReference>
<dbReference type="Gene3D" id="3.30.450.20">
    <property type="entry name" value="PAS domain"/>
    <property type="match status" value="1"/>
</dbReference>
<dbReference type="SMART" id="SM00091">
    <property type="entry name" value="PAS"/>
    <property type="match status" value="1"/>
</dbReference>
<accession>A0ABP3HDZ5</accession>
<dbReference type="Proteomes" id="UP001501757">
    <property type="component" value="Unassembled WGS sequence"/>
</dbReference>
<gene>
    <name evidence="3" type="ORF">GCM10009092_35590</name>
</gene>